<dbReference type="GO" id="GO:0004521">
    <property type="term" value="F:RNA endonuclease activity"/>
    <property type="evidence" value="ECO:0007669"/>
    <property type="project" value="InterPro"/>
</dbReference>
<dbReference type="Proteomes" id="UP000663722">
    <property type="component" value="Chromosome"/>
</dbReference>
<proteinExistence type="inferred from homology"/>
<dbReference type="GO" id="GO:0016787">
    <property type="term" value="F:hydrolase activity"/>
    <property type="evidence" value="ECO:0007669"/>
    <property type="project" value="UniProtKB-KW"/>
</dbReference>
<evidence type="ECO:0000313" key="7">
    <source>
        <dbReference type="EMBL" id="QTA85969.1"/>
    </source>
</evidence>
<keyword evidence="5" id="KW-0460">Magnesium</keyword>
<dbReference type="GO" id="GO:0090729">
    <property type="term" value="F:toxin activity"/>
    <property type="evidence" value="ECO:0007669"/>
    <property type="project" value="UniProtKB-KW"/>
</dbReference>
<dbReference type="Pfam" id="PF01850">
    <property type="entry name" value="PIN"/>
    <property type="match status" value="1"/>
</dbReference>
<dbReference type="Gene3D" id="3.40.50.1010">
    <property type="entry name" value="5'-nuclease"/>
    <property type="match status" value="1"/>
</dbReference>
<dbReference type="EC" id="3.1.-.-" evidence="5"/>
<evidence type="ECO:0000256" key="1">
    <source>
        <dbReference type="ARBA" id="ARBA00022649"/>
    </source>
</evidence>
<dbReference type="RefSeq" id="WP_207681808.1">
    <property type="nucleotide sequence ID" value="NZ_CP061800.1"/>
</dbReference>
<reference evidence="7" key="1">
    <citation type="journal article" date="2021" name="Microb. Physiol.">
        <title>Proteogenomic Insights into the Physiology of Marine, Sulfate-Reducing, Filamentous Desulfonema limicola and Desulfonema magnum.</title>
        <authorList>
            <person name="Schnaars V."/>
            <person name="Wohlbrand L."/>
            <person name="Scheve S."/>
            <person name="Hinrichs C."/>
            <person name="Reinhardt R."/>
            <person name="Rabus R."/>
        </authorList>
    </citation>
    <scope>NUCLEOTIDE SEQUENCE</scope>
    <source>
        <strain evidence="7">4be13</strain>
    </source>
</reference>
<comment type="cofactor">
    <cofactor evidence="5">
        <name>Mg(2+)</name>
        <dbReference type="ChEBI" id="CHEBI:18420"/>
    </cofactor>
</comment>
<dbReference type="InterPro" id="IPR029060">
    <property type="entry name" value="PIN-like_dom_sf"/>
</dbReference>
<evidence type="ECO:0000256" key="4">
    <source>
        <dbReference type="ARBA" id="ARBA00022801"/>
    </source>
</evidence>
<keyword evidence="2 5" id="KW-0540">Nuclease</keyword>
<evidence type="ECO:0000259" key="6">
    <source>
        <dbReference type="Pfam" id="PF01850"/>
    </source>
</evidence>
<sequence length="138" mass="15762">MMPEIFLDTSYAIALSSKRDRFHRKALELAEKLEAEKTKLITTRPVMLEIGNALSALPYRSSAVALLDALEADPNVGIAPLTESLYMRGFDLFRKRQDKTWGIVDCISFVVMRERKITDALTTDEHFRQAGFRVLLRE</sequence>
<dbReference type="EMBL" id="CP061800">
    <property type="protein sequence ID" value="QTA85969.1"/>
    <property type="molecule type" value="Genomic_DNA"/>
</dbReference>
<dbReference type="InterPro" id="IPR039018">
    <property type="entry name" value="VapC20-like"/>
</dbReference>
<keyword evidence="8" id="KW-1185">Reference proteome</keyword>
<organism evidence="7 8">
    <name type="scientific">Desulfonema magnum</name>
    <dbReference type="NCBI Taxonomy" id="45655"/>
    <lineage>
        <taxon>Bacteria</taxon>
        <taxon>Pseudomonadati</taxon>
        <taxon>Thermodesulfobacteriota</taxon>
        <taxon>Desulfobacteria</taxon>
        <taxon>Desulfobacterales</taxon>
        <taxon>Desulfococcaceae</taxon>
        <taxon>Desulfonema</taxon>
    </lineage>
</organism>
<dbReference type="GO" id="GO:0000287">
    <property type="term" value="F:magnesium ion binding"/>
    <property type="evidence" value="ECO:0007669"/>
    <property type="project" value="UniProtKB-UniRule"/>
</dbReference>
<keyword evidence="1 5" id="KW-1277">Toxin-antitoxin system</keyword>
<dbReference type="PANTHER" id="PTHR42188">
    <property type="entry name" value="23S RRNA-SPECIFIC ENDONUCLEASE VAPC20"/>
    <property type="match status" value="1"/>
</dbReference>
<dbReference type="GO" id="GO:0016075">
    <property type="term" value="P:rRNA catabolic process"/>
    <property type="evidence" value="ECO:0007669"/>
    <property type="project" value="TreeGrafter"/>
</dbReference>
<evidence type="ECO:0000313" key="8">
    <source>
        <dbReference type="Proteomes" id="UP000663722"/>
    </source>
</evidence>
<evidence type="ECO:0000256" key="5">
    <source>
        <dbReference type="HAMAP-Rule" id="MF_00265"/>
    </source>
</evidence>
<comment type="similarity">
    <text evidence="5">Belongs to the PINc/VapC protein family.</text>
</comment>
<dbReference type="HAMAP" id="MF_00265">
    <property type="entry name" value="VapC_Nob1"/>
    <property type="match status" value="1"/>
</dbReference>
<protein>
    <recommendedName>
        <fullName evidence="5">Ribonuclease VapC</fullName>
        <shortName evidence="5">RNase VapC</shortName>
        <ecNumber evidence="5">3.1.-.-</ecNumber>
    </recommendedName>
    <alternativeName>
        <fullName evidence="5">Toxin VapC</fullName>
    </alternativeName>
</protein>
<feature type="binding site" evidence="5">
    <location>
        <position position="8"/>
    </location>
    <ligand>
        <name>Mg(2+)</name>
        <dbReference type="ChEBI" id="CHEBI:18420"/>
    </ligand>
</feature>
<dbReference type="SUPFAM" id="SSF88723">
    <property type="entry name" value="PIN domain-like"/>
    <property type="match status" value="1"/>
</dbReference>
<dbReference type="PANTHER" id="PTHR42188:SF1">
    <property type="entry name" value="23S RRNA-SPECIFIC ENDONUCLEASE VAPC20"/>
    <property type="match status" value="1"/>
</dbReference>
<evidence type="ECO:0000256" key="2">
    <source>
        <dbReference type="ARBA" id="ARBA00022722"/>
    </source>
</evidence>
<comment type="function">
    <text evidence="5">Toxic component of a toxin-antitoxin (TA) system. An RNase.</text>
</comment>
<keyword evidence="4 5" id="KW-0378">Hydrolase</keyword>
<feature type="binding site" evidence="5">
    <location>
        <position position="105"/>
    </location>
    <ligand>
        <name>Mg(2+)</name>
        <dbReference type="ChEBI" id="CHEBI:18420"/>
    </ligand>
</feature>
<feature type="domain" description="PIN" evidence="6">
    <location>
        <begin position="5"/>
        <end position="132"/>
    </location>
</feature>
<dbReference type="AlphaFoldDB" id="A0A975BHR8"/>
<keyword evidence="3 5" id="KW-0479">Metal-binding</keyword>
<evidence type="ECO:0000256" key="3">
    <source>
        <dbReference type="ARBA" id="ARBA00022723"/>
    </source>
</evidence>
<gene>
    <name evidence="5" type="primary">vapC</name>
    <name evidence="7" type="ORF">dnm_019860</name>
</gene>
<name>A0A975BHR8_9BACT</name>
<dbReference type="KEGG" id="dmm:dnm_019860"/>
<dbReference type="InterPro" id="IPR022907">
    <property type="entry name" value="VapC_family"/>
</dbReference>
<accession>A0A975BHR8</accession>
<dbReference type="InterPro" id="IPR002716">
    <property type="entry name" value="PIN_dom"/>
</dbReference>
<keyword evidence="5" id="KW-0800">Toxin</keyword>